<protein>
    <submittedName>
        <fullName evidence="1">Uncharacterized protein</fullName>
    </submittedName>
</protein>
<gene>
    <name evidence="1" type="ORF">Sylvanvirus1_100</name>
</gene>
<proteinExistence type="predicted"/>
<organism evidence="1">
    <name type="scientific">Sylvanvirus sp</name>
    <dbReference type="NCBI Taxonomy" id="2487774"/>
    <lineage>
        <taxon>Viruses</taxon>
    </lineage>
</organism>
<evidence type="ECO:0000313" key="1">
    <source>
        <dbReference type="EMBL" id="AYV86504.1"/>
    </source>
</evidence>
<accession>A0A3G5AIS9</accession>
<name>A0A3G5AIS9_9VIRU</name>
<reference evidence="1" key="1">
    <citation type="submission" date="2018-10" db="EMBL/GenBank/DDBJ databases">
        <title>Hidden diversity of soil giant viruses.</title>
        <authorList>
            <person name="Schulz F."/>
            <person name="Alteio L."/>
            <person name="Goudeau D."/>
            <person name="Ryan E.M."/>
            <person name="Malmstrom R.R."/>
            <person name="Blanchard J."/>
            <person name="Woyke T."/>
        </authorList>
    </citation>
    <scope>NUCLEOTIDE SEQUENCE</scope>
    <source>
        <strain evidence="1">SYV1</strain>
    </source>
</reference>
<sequence length="90" mass="10726">MPCKFKTWKDILDNGTYCELRVVDKFCFNFEEDYEIDKWQCSLVTPMKFEDAQGSSWNQRALEIMTYIENNPEKCIVVDFTTNPNFSLFD</sequence>
<dbReference type="EMBL" id="MK072507">
    <property type="protein sequence ID" value="AYV86504.1"/>
    <property type="molecule type" value="Genomic_DNA"/>
</dbReference>